<dbReference type="CDD" id="cd01066">
    <property type="entry name" value="APP_MetAP"/>
    <property type="match status" value="1"/>
</dbReference>
<dbReference type="InterPro" id="IPR050659">
    <property type="entry name" value="Peptidase_M24B"/>
</dbReference>
<proteinExistence type="predicted"/>
<dbReference type="OrthoDB" id="9761809at2"/>
<organism evidence="3 4">
    <name type="scientific">Pontibacillus yanchengensis</name>
    <dbReference type="NCBI Taxonomy" id="462910"/>
    <lineage>
        <taxon>Bacteria</taxon>
        <taxon>Bacillati</taxon>
        <taxon>Bacillota</taxon>
        <taxon>Bacilli</taxon>
        <taxon>Bacillales</taxon>
        <taxon>Bacillaceae</taxon>
        <taxon>Pontibacillus</taxon>
    </lineage>
</organism>
<dbReference type="Pfam" id="PF01321">
    <property type="entry name" value="Creatinase_N"/>
    <property type="match status" value="1"/>
</dbReference>
<dbReference type="PANTHER" id="PTHR46112">
    <property type="entry name" value="AMINOPEPTIDASE"/>
    <property type="match status" value="1"/>
</dbReference>
<dbReference type="SUPFAM" id="SSF55920">
    <property type="entry name" value="Creatinase/aminopeptidase"/>
    <property type="match status" value="1"/>
</dbReference>
<reference evidence="3 4" key="1">
    <citation type="submission" date="2019-11" db="EMBL/GenBank/DDBJ databases">
        <title>Genome sequences of 17 halophilic strains isolated from different environments.</title>
        <authorList>
            <person name="Furrow R.E."/>
        </authorList>
    </citation>
    <scope>NUCLEOTIDE SEQUENCE [LARGE SCALE GENOMIC DNA]</scope>
    <source>
        <strain evidence="3 4">22514_16_FS</strain>
    </source>
</reference>
<dbReference type="AlphaFoldDB" id="A0A6I5A0Q2"/>
<dbReference type="InterPro" id="IPR000587">
    <property type="entry name" value="Creatinase_N"/>
</dbReference>
<evidence type="ECO:0000259" key="2">
    <source>
        <dbReference type="Pfam" id="PF01321"/>
    </source>
</evidence>
<accession>A0A6I5A0Q2</accession>
<dbReference type="InterPro" id="IPR029149">
    <property type="entry name" value="Creatin/AminoP/Spt16_N"/>
</dbReference>
<dbReference type="Gene3D" id="3.90.230.10">
    <property type="entry name" value="Creatinase/methionine aminopeptidase superfamily"/>
    <property type="match status" value="1"/>
</dbReference>
<feature type="domain" description="Creatinase N-terminal" evidence="2">
    <location>
        <begin position="11"/>
        <end position="156"/>
    </location>
</feature>
<comment type="caution">
    <text evidence="3">The sequence shown here is derived from an EMBL/GenBank/DDBJ whole genome shotgun (WGS) entry which is preliminary data.</text>
</comment>
<dbReference type="InterPro" id="IPR000994">
    <property type="entry name" value="Pept_M24"/>
</dbReference>
<dbReference type="SUPFAM" id="SSF53092">
    <property type="entry name" value="Creatinase/prolidase N-terminal domain"/>
    <property type="match status" value="1"/>
</dbReference>
<dbReference type="InterPro" id="IPR036005">
    <property type="entry name" value="Creatinase/aminopeptidase-like"/>
</dbReference>
<dbReference type="PANTHER" id="PTHR46112:SF3">
    <property type="entry name" value="AMINOPEPTIDASE YPDF"/>
    <property type="match status" value="1"/>
</dbReference>
<dbReference type="EMBL" id="WMEQ01000012">
    <property type="protein sequence ID" value="MYL34946.1"/>
    <property type="molecule type" value="Genomic_DNA"/>
</dbReference>
<evidence type="ECO:0000313" key="3">
    <source>
        <dbReference type="EMBL" id="MYL34946.1"/>
    </source>
</evidence>
<dbReference type="Gene3D" id="3.40.350.10">
    <property type="entry name" value="Creatinase/prolidase N-terminal domain"/>
    <property type="match status" value="1"/>
</dbReference>
<evidence type="ECO:0000259" key="1">
    <source>
        <dbReference type="Pfam" id="PF00557"/>
    </source>
</evidence>
<gene>
    <name evidence="3" type="ORF">GLW05_15225</name>
</gene>
<dbReference type="Proteomes" id="UP000468638">
    <property type="component" value="Unassembled WGS sequence"/>
</dbReference>
<evidence type="ECO:0000313" key="4">
    <source>
        <dbReference type="Proteomes" id="UP000468638"/>
    </source>
</evidence>
<name>A0A6I5A0Q2_9BACI</name>
<protein>
    <submittedName>
        <fullName evidence="3">M24 family metallopeptidase</fullName>
    </submittedName>
</protein>
<dbReference type="Pfam" id="PF00557">
    <property type="entry name" value="Peptidase_M24"/>
    <property type="match status" value="1"/>
</dbReference>
<feature type="domain" description="Peptidase M24" evidence="1">
    <location>
        <begin position="164"/>
        <end position="372"/>
    </location>
</feature>
<sequence>MAFDKSEYLERIQKTKQRMLHEGIEVLLVTDPANMNYLSGYDGWSFYVEQMVVLIIDEDQPFWIGRGMDANGAKATTWLYKENIISYTDDYVDSKEKHPMQFVASILKQMGQGNRVFGVEKGAYYFTALTFEYLQHSLPNAQFKDATSLVNQVRIVKSEQEIAYIKNASRIVELGMNQAIQSIAEGVRECDVVGDIYKSLISGTSEFGGDYPAIVPMLPSGEHTSTPHLTWSDKRYQDNDLVIIELAGCYKRYHSPMARTVSIGPQDEKVNDLSKVVVEGLNAALDVAKPGVTCEEVEDVWRKTIARHGITKDSRIGYSTGLSYPPDWGEHTASLRQGDKTVLEPNMVFHMIPGIWYDDYGIEISESFRVTNQGSEVLADMPRKLIPTSDYYAFGNDAI</sequence>